<dbReference type="InterPro" id="IPR000504">
    <property type="entry name" value="RRM_dom"/>
</dbReference>
<name>A0A401NLJ9_SCYTO</name>
<dbReference type="SUPFAM" id="SSF54928">
    <property type="entry name" value="RNA-binding domain, RBD"/>
    <property type="match status" value="2"/>
</dbReference>
<dbReference type="GO" id="GO:1990904">
    <property type="term" value="C:ribonucleoprotein complex"/>
    <property type="evidence" value="ECO:0007669"/>
    <property type="project" value="UniProtKB-UniRule"/>
</dbReference>
<evidence type="ECO:0000256" key="4">
    <source>
        <dbReference type="ARBA" id="ARBA00022737"/>
    </source>
</evidence>
<dbReference type="Pfam" id="PF01344">
    <property type="entry name" value="Kelch_1"/>
    <property type="match status" value="2"/>
</dbReference>
<dbReference type="CDD" id="cd12541">
    <property type="entry name" value="RRM2_La"/>
    <property type="match status" value="1"/>
</dbReference>
<dbReference type="InterPro" id="IPR002344">
    <property type="entry name" value="Lupus_La"/>
</dbReference>
<evidence type="ECO:0000313" key="13">
    <source>
        <dbReference type="EMBL" id="GCB61758.1"/>
    </source>
</evidence>
<dbReference type="OMA" id="DWISIVS"/>
<feature type="compositionally biased region" description="Basic and acidic residues" evidence="8">
    <location>
        <begin position="786"/>
        <end position="797"/>
    </location>
</feature>
<dbReference type="PROSITE" id="PS51939">
    <property type="entry name" value="XRRM"/>
    <property type="match status" value="1"/>
</dbReference>
<evidence type="ECO:0000256" key="2">
    <source>
        <dbReference type="ARBA" id="ARBA00022441"/>
    </source>
</evidence>
<dbReference type="CDD" id="cd08028">
    <property type="entry name" value="LARP_3"/>
    <property type="match status" value="1"/>
</dbReference>
<dbReference type="SMART" id="SM00875">
    <property type="entry name" value="BACK"/>
    <property type="match status" value="1"/>
</dbReference>
<dbReference type="InterPro" id="IPR015915">
    <property type="entry name" value="Kelch-typ_b-propeller"/>
</dbReference>
<protein>
    <submittedName>
        <fullName evidence="13">Uncharacterized protein</fullName>
    </submittedName>
</protein>
<dbReference type="Pfam" id="PF00076">
    <property type="entry name" value="RRM_1"/>
    <property type="match status" value="1"/>
</dbReference>
<keyword evidence="2" id="KW-0880">Kelch repeat</keyword>
<keyword evidence="4" id="KW-0677">Repeat</keyword>
<dbReference type="PRINTS" id="PR00302">
    <property type="entry name" value="LUPUSLA"/>
</dbReference>
<dbReference type="InterPro" id="IPR036390">
    <property type="entry name" value="WH_DNA-bd_sf"/>
</dbReference>
<evidence type="ECO:0000256" key="7">
    <source>
        <dbReference type="PROSITE-ProRule" id="PRU00332"/>
    </source>
</evidence>
<dbReference type="InterPro" id="IPR036388">
    <property type="entry name" value="WH-like_DNA-bd_sf"/>
</dbReference>
<evidence type="ECO:0000259" key="11">
    <source>
        <dbReference type="PROSITE" id="PS50961"/>
    </source>
</evidence>
<feature type="domain" description="XRRM" evidence="12">
    <location>
        <begin position="804"/>
        <end position="923"/>
    </location>
</feature>
<dbReference type="Pfam" id="PF05383">
    <property type="entry name" value="La"/>
    <property type="match status" value="1"/>
</dbReference>
<evidence type="ECO:0000256" key="3">
    <source>
        <dbReference type="ARBA" id="ARBA00022553"/>
    </source>
</evidence>
<dbReference type="Gene3D" id="3.30.70.330">
    <property type="match status" value="2"/>
</dbReference>
<dbReference type="FunFam" id="1.10.10.10:FF:000336">
    <property type="entry name" value="lupus La protein homolog"/>
    <property type="match status" value="1"/>
</dbReference>
<dbReference type="STRING" id="75743.A0A401NLJ9"/>
<dbReference type="GO" id="GO:0006396">
    <property type="term" value="P:RNA processing"/>
    <property type="evidence" value="ECO:0007669"/>
    <property type="project" value="InterPro"/>
</dbReference>
<dbReference type="Proteomes" id="UP000288216">
    <property type="component" value="Unassembled WGS sequence"/>
</dbReference>
<dbReference type="SMART" id="SM00612">
    <property type="entry name" value="Kelch"/>
    <property type="match status" value="6"/>
</dbReference>
<gene>
    <name evidence="13" type="ORF">scyTo_0014381</name>
</gene>
<keyword evidence="14" id="KW-1185">Reference proteome</keyword>
<dbReference type="OrthoDB" id="7956040at2759"/>
<evidence type="ECO:0000256" key="6">
    <source>
        <dbReference type="ARBA" id="ARBA00023242"/>
    </source>
</evidence>
<dbReference type="Gene3D" id="2.120.10.80">
    <property type="entry name" value="Kelch-type beta propeller"/>
    <property type="match status" value="2"/>
</dbReference>
<dbReference type="Gene3D" id="3.30.710.10">
    <property type="entry name" value="Potassium Channel Kv1.1, Chain A"/>
    <property type="match status" value="1"/>
</dbReference>
<dbReference type="InterPro" id="IPR014886">
    <property type="entry name" value="La_xRRM"/>
</dbReference>
<dbReference type="Gene3D" id="1.25.40.420">
    <property type="match status" value="1"/>
</dbReference>
<keyword evidence="5 7" id="KW-0694">RNA-binding</keyword>
<dbReference type="Pfam" id="PF07707">
    <property type="entry name" value="BACK"/>
    <property type="match status" value="1"/>
</dbReference>
<evidence type="ECO:0000313" key="14">
    <source>
        <dbReference type="Proteomes" id="UP000288216"/>
    </source>
</evidence>
<feature type="region of interest" description="Disordered" evidence="8">
    <location>
        <begin position="903"/>
        <end position="1028"/>
    </location>
</feature>
<dbReference type="Pfam" id="PF00651">
    <property type="entry name" value="BTB"/>
    <property type="match status" value="1"/>
</dbReference>
<comment type="caution">
    <text evidence="13">The sequence shown here is derived from an EMBL/GenBank/DDBJ whole genome shotgun (WGS) entry which is preliminary data.</text>
</comment>
<feature type="compositionally biased region" description="Basic residues" evidence="8">
    <location>
        <begin position="905"/>
        <end position="915"/>
    </location>
</feature>
<feature type="domain" description="HTH La-type RNA-binding" evidence="11">
    <location>
        <begin position="589"/>
        <end position="681"/>
    </location>
</feature>
<feature type="domain" description="RRM" evidence="10">
    <location>
        <begin position="692"/>
        <end position="768"/>
    </location>
</feature>
<feature type="compositionally biased region" description="Basic and acidic residues" evidence="8">
    <location>
        <begin position="993"/>
        <end position="1010"/>
    </location>
</feature>
<dbReference type="Gene3D" id="1.10.10.10">
    <property type="entry name" value="Winged helix-like DNA-binding domain superfamily/Winged helix DNA-binding domain"/>
    <property type="match status" value="1"/>
</dbReference>
<dbReference type="PANTHER" id="PTHR24412">
    <property type="entry name" value="KELCH PROTEIN"/>
    <property type="match status" value="1"/>
</dbReference>
<evidence type="ECO:0000259" key="12">
    <source>
        <dbReference type="PROSITE" id="PS51939"/>
    </source>
</evidence>
<dbReference type="InterPro" id="IPR011333">
    <property type="entry name" value="SKP1/BTB/POZ_sf"/>
</dbReference>
<accession>A0A401NLJ9</accession>
<sequence>MIECISVVYHRCYRAGSRDMAVKECEQYTYEFKDTNHSVEFLEAFKEFYWNELFTDITLECSSGQLFHCHKVALAACSTYFKAMFTADMREKATRIIKLPNIDDNILDALIRYVYTSEVFITEKNVQSLLETADLLQFISVKKACENFLIRHLNIDNCLGMHSFGEFHVCKDLEKESRRMILSRFEDVSRQDEFSDISKDKLLFILSRDNVNVWKQDILLEAITRWIAYDVKNRMNCLEELLKYVQVDLDELYLRTALELNGRYLLSSDVKMHSLKYHVLKPNESDNMKSQLCKKSTYAMYIVGGYYWHPLSEVHIWNPLTDLWTQGSRMPDHKRESYSVAVLGPNIYVTGGYSSDSLEALNTVWIYNSEMDNWTEGSSMLNARYYHCSVVMHGCIYVMGGYRGGAPARDAEFYDPLKKDWISIVSMIKGVGNATACALQDVVYVTGGHHGYRGSSTYDKIQSYRSDLNEWTVVTITPHPEYGLCSVALYNKIYLVGGQTTITDCYDIEKNEWKQIAQMNERRMECAALVMNGCIYVTGGYSYSKGIYLQSVEKYDPEQDSWEIIGNLPSVMRSHGCVSVAKMAENGVAQEITPLEKKICEQIEYYFGDHNLPRDKFLKEQIKLDDGWVPLETMIKFNRLNRLTTDFTVIVEGLEKSKSGLLEISGDKTKIRRSPSKPLPEFEEYKNAVKIRSVYVKGFPTSATLDEIKGWFDENGPVENIQMRRTLQRQFKGSVFVVFDSTDSAKTFVETPGLKYKDNDMIVLFKEAYFVKKSEERKQHKTAKNKKNEKEQKHMEDLDGKSFKEKNGCLLKFAGDLIDQTCREDIHEIFSNHGEIQWIDFIRGAKEGNILFKTNAKETLEKAEAAHGGKLQLRDKDVTWEMVDGEEEKIILKKIIEDQQESLNKRKGKARRGRGRERGGGKGCWGQQRVQFQGKKTTFESDDEDGGQEMEETKETTATSLKKRTLEETEPGDEPAPKEVKTEPVDGPAVKQVKTEPVDESAPKEVKTEPVDEPAVKQLKTEGQSGNQ</sequence>
<dbReference type="PANTHER" id="PTHR24412:SF304">
    <property type="entry name" value="KELCH-LIKE PROTEIN 23"/>
    <property type="match status" value="1"/>
</dbReference>
<dbReference type="EMBL" id="BFAA01007697">
    <property type="protein sequence ID" value="GCB61758.1"/>
    <property type="molecule type" value="Genomic_DNA"/>
</dbReference>
<dbReference type="SMART" id="SM00715">
    <property type="entry name" value="LA"/>
    <property type="match status" value="1"/>
</dbReference>
<dbReference type="InterPro" id="IPR006652">
    <property type="entry name" value="Kelch_1"/>
</dbReference>
<dbReference type="Pfam" id="PF24681">
    <property type="entry name" value="Kelch_KLHDC2_KLHL20_DRC7"/>
    <property type="match status" value="1"/>
</dbReference>
<feature type="compositionally biased region" description="Acidic residues" evidence="8">
    <location>
        <begin position="940"/>
        <end position="952"/>
    </location>
</feature>
<evidence type="ECO:0000259" key="10">
    <source>
        <dbReference type="PROSITE" id="PS50102"/>
    </source>
</evidence>
<dbReference type="Pfam" id="PF08777">
    <property type="entry name" value="RRM_3"/>
    <property type="match status" value="1"/>
</dbReference>
<dbReference type="SUPFAM" id="SSF46785">
    <property type="entry name" value="Winged helix' DNA-binding domain"/>
    <property type="match status" value="1"/>
</dbReference>
<keyword evidence="3" id="KW-0597">Phosphoprotein</keyword>
<dbReference type="InterPro" id="IPR011705">
    <property type="entry name" value="BACK"/>
</dbReference>
<organism evidence="13 14">
    <name type="scientific">Scyliorhinus torazame</name>
    <name type="common">Cloudy catshark</name>
    <name type="synonym">Catulus torazame</name>
    <dbReference type="NCBI Taxonomy" id="75743"/>
    <lineage>
        <taxon>Eukaryota</taxon>
        <taxon>Metazoa</taxon>
        <taxon>Chordata</taxon>
        <taxon>Craniata</taxon>
        <taxon>Vertebrata</taxon>
        <taxon>Chondrichthyes</taxon>
        <taxon>Elasmobranchii</taxon>
        <taxon>Galeomorphii</taxon>
        <taxon>Galeoidea</taxon>
        <taxon>Carcharhiniformes</taxon>
        <taxon>Scyliorhinidae</taxon>
        <taxon>Scyliorhinus</taxon>
    </lineage>
</organism>
<evidence type="ECO:0000256" key="8">
    <source>
        <dbReference type="SAM" id="MobiDB-lite"/>
    </source>
</evidence>
<proteinExistence type="predicted"/>
<dbReference type="SUPFAM" id="SSF54695">
    <property type="entry name" value="POZ domain"/>
    <property type="match status" value="1"/>
</dbReference>
<dbReference type="AlphaFoldDB" id="A0A401NLJ9"/>
<feature type="region of interest" description="Disordered" evidence="8">
    <location>
        <begin position="776"/>
        <end position="797"/>
    </location>
</feature>
<dbReference type="PROSITE" id="PS50097">
    <property type="entry name" value="BTB"/>
    <property type="match status" value="1"/>
</dbReference>
<reference evidence="13 14" key="1">
    <citation type="journal article" date="2018" name="Nat. Ecol. Evol.">
        <title>Shark genomes provide insights into elasmobranch evolution and the origin of vertebrates.</title>
        <authorList>
            <person name="Hara Y"/>
            <person name="Yamaguchi K"/>
            <person name="Onimaru K"/>
            <person name="Kadota M"/>
            <person name="Koyanagi M"/>
            <person name="Keeley SD"/>
            <person name="Tatsumi K"/>
            <person name="Tanaka K"/>
            <person name="Motone F"/>
            <person name="Kageyama Y"/>
            <person name="Nozu R"/>
            <person name="Adachi N"/>
            <person name="Nishimura O"/>
            <person name="Nakagawa R"/>
            <person name="Tanegashima C"/>
            <person name="Kiyatake I"/>
            <person name="Matsumoto R"/>
            <person name="Murakumo K"/>
            <person name="Nishida K"/>
            <person name="Terakita A"/>
            <person name="Kuratani S"/>
            <person name="Sato K"/>
            <person name="Hyodo S Kuraku.S."/>
        </authorList>
    </citation>
    <scope>NUCLEOTIDE SEQUENCE [LARGE SCALE GENOMIC DNA]</scope>
</reference>
<dbReference type="CDD" id="cd12291">
    <property type="entry name" value="RRM1_La"/>
    <property type="match status" value="1"/>
</dbReference>
<dbReference type="InterPro" id="IPR006630">
    <property type="entry name" value="La_HTH"/>
</dbReference>
<dbReference type="InterPro" id="IPR035979">
    <property type="entry name" value="RBD_domain_sf"/>
</dbReference>
<evidence type="ECO:0000256" key="5">
    <source>
        <dbReference type="ARBA" id="ARBA00022884"/>
    </source>
</evidence>
<dbReference type="GO" id="GO:0005634">
    <property type="term" value="C:nucleus"/>
    <property type="evidence" value="ECO:0007669"/>
    <property type="project" value="UniProtKB-SubCell"/>
</dbReference>
<feature type="domain" description="BTB" evidence="9">
    <location>
        <begin position="55"/>
        <end position="123"/>
    </location>
</feature>
<dbReference type="SUPFAM" id="SSF117281">
    <property type="entry name" value="Kelch motif"/>
    <property type="match status" value="1"/>
</dbReference>
<evidence type="ECO:0000259" key="9">
    <source>
        <dbReference type="PROSITE" id="PS50097"/>
    </source>
</evidence>
<evidence type="ECO:0000256" key="1">
    <source>
        <dbReference type="ARBA" id="ARBA00004123"/>
    </source>
</evidence>
<dbReference type="PROSITE" id="PS50102">
    <property type="entry name" value="RRM"/>
    <property type="match status" value="1"/>
</dbReference>
<comment type="subcellular location">
    <subcellularLocation>
        <location evidence="1">Nucleus</location>
    </subcellularLocation>
</comment>
<dbReference type="SMART" id="SM00225">
    <property type="entry name" value="BTB"/>
    <property type="match status" value="1"/>
</dbReference>
<dbReference type="InterPro" id="IPR012677">
    <property type="entry name" value="Nucleotide-bd_a/b_plait_sf"/>
</dbReference>
<dbReference type="PROSITE" id="PS50961">
    <property type="entry name" value="HTH_LA"/>
    <property type="match status" value="1"/>
</dbReference>
<dbReference type="SMART" id="SM00360">
    <property type="entry name" value="RRM"/>
    <property type="match status" value="1"/>
</dbReference>
<keyword evidence="6" id="KW-0539">Nucleus</keyword>
<feature type="compositionally biased region" description="Basic and acidic residues" evidence="8">
    <location>
        <begin position="975"/>
        <end position="984"/>
    </location>
</feature>
<dbReference type="InterPro" id="IPR000210">
    <property type="entry name" value="BTB/POZ_dom"/>
</dbReference>
<dbReference type="GO" id="GO:0003723">
    <property type="term" value="F:RNA binding"/>
    <property type="evidence" value="ECO:0007669"/>
    <property type="project" value="UniProtKB-UniRule"/>
</dbReference>